<feature type="compositionally biased region" description="Polar residues" evidence="8">
    <location>
        <begin position="268"/>
        <end position="277"/>
    </location>
</feature>
<gene>
    <name evidence="10" type="ORF">BCR38DRAFT_427884</name>
</gene>
<dbReference type="EMBL" id="MCFJ01000004">
    <property type="protein sequence ID" value="ORY67679.1"/>
    <property type="molecule type" value="Genomic_DNA"/>
</dbReference>
<feature type="compositionally biased region" description="Low complexity" evidence="8">
    <location>
        <begin position="204"/>
        <end position="229"/>
    </location>
</feature>
<evidence type="ECO:0000256" key="8">
    <source>
        <dbReference type="SAM" id="MobiDB-lite"/>
    </source>
</evidence>
<feature type="compositionally biased region" description="Low complexity" evidence="8">
    <location>
        <begin position="300"/>
        <end position="318"/>
    </location>
</feature>
<evidence type="ECO:0000256" key="5">
    <source>
        <dbReference type="ARBA" id="ARBA00022927"/>
    </source>
</evidence>
<comment type="subcellular location">
    <subcellularLocation>
        <location evidence="1">Preautophagosomal structure</location>
    </subcellularLocation>
</comment>
<dbReference type="InterPro" id="IPR039113">
    <property type="entry name" value="ATG29"/>
</dbReference>
<name>A0A1Y2E814_9PEZI</name>
<dbReference type="STRING" id="1141098.A0A1Y2E814"/>
<dbReference type="RefSeq" id="XP_040718303.1">
    <property type="nucleotide sequence ID" value="XM_040859860.1"/>
</dbReference>
<dbReference type="InterPro" id="IPR039362">
    <property type="entry name" value="ATG29_sf"/>
</dbReference>
<comment type="function">
    <text evidence="7">Plays a role in autophagy. Functions at the preautophagosomal structure (PAS) in order to form normal autophagosomes under starvation conditions. Also plays a role in mitophagy and regulation of filamentous growth.</text>
</comment>
<keyword evidence="4" id="KW-0813">Transport</keyword>
<dbReference type="PANTHER" id="PTHR40012">
    <property type="entry name" value="AUTOPHAGY-RELATED PROTEIN 29"/>
    <property type="match status" value="1"/>
</dbReference>
<feature type="compositionally biased region" description="Acidic residues" evidence="8">
    <location>
        <begin position="247"/>
        <end position="257"/>
    </location>
</feature>
<dbReference type="GO" id="GO:0000407">
    <property type="term" value="C:phagophore assembly site"/>
    <property type="evidence" value="ECO:0007669"/>
    <property type="project" value="UniProtKB-SubCell"/>
</dbReference>
<evidence type="ECO:0000256" key="3">
    <source>
        <dbReference type="ARBA" id="ARBA00013784"/>
    </source>
</evidence>
<keyword evidence="5" id="KW-0653">Protein transport</keyword>
<feature type="compositionally biased region" description="Polar residues" evidence="8">
    <location>
        <begin position="146"/>
        <end position="170"/>
    </location>
</feature>
<accession>A0A1Y2E814</accession>
<evidence type="ECO:0000259" key="9">
    <source>
        <dbReference type="Pfam" id="PF18388"/>
    </source>
</evidence>
<keyword evidence="11" id="KW-1185">Reference proteome</keyword>
<feature type="domain" description="Atg29 N-terminal" evidence="9">
    <location>
        <begin position="10"/>
        <end position="62"/>
    </location>
</feature>
<dbReference type="Pfam" id="PF18388">
    <property type="entry name" value="ATG29_N"/>
    <property type="match status" value="1"/>
</dbReference>
<evidence type="ECO:0000256" key="4">
    <source>
        <dbReference type="ARBA" id="ARBA00022448"/>
    </source>
</evidence>
<evidence type="ECO:0000256" key="2">
    <source>
        <dbReference type="ARBA" id="ARBA00010082"/>
    </source>
</evidence>
<evidence type="ECO:0000256" key="1">
    <source>
        <dbReference type="ARBA" id="ARBA00004329"/>
    </source>
</evidence>
<dbReference type="GeneID" id="63776072"/>
<protein>
    <recommendedName>
        <fullName evidence="3">Autophagy-related protein 29</fullName>
    </recommendedName>
</protein>
<dbReference type="GO" id="GO:0015031">
    <property type="term" value="P:protein transport"/>
    <property type="evidence" value="ECO:0007669"/>
    <property type="project" value="UniProtKB-KW"/>
</dbReference>
<sequence>MASSQSEPTYTVFIRLPFPRGDFVDPPPAHWDSSKDEALWNIISEVAKTEIDWNEIATRFQVTVDFLLQQVAFLTERHASQVRAQMRKAAAVAKGSSAPSPVPGAEGHVAAETIQRTGSGAGRPRAPSALSIRKDNNDASIPGTPMRSTPRPQATRTSSSNTAVFTTRNLVGSGKASMRSAADSQRRRLSSLPITTTADEPDSDPASPGPADTSSAAESSSSGSSPAQSRIIRRPPRFQTNDAATSFDDDEDEDDDQPAFLPYRPQADDSSSGQHDLSATLRGAPRDLPRRLPGKHSRIHQSQTSDSSASSVAHVKSTTVGDKSRTSGPLSPRRTMELAGRSPGGKGKGYSRDSDGTPSMGSSFSDLDDASVTQSALEEALASKMQDGGAIGSRMSTISSVFRSRMLPKSNNP</sequence>
<dbReference type="PANTHER" id="PTHR40012:SF1">
    <property type="entry name" value="AUTOPHAGY-RELATED PROTEIN 29"/>
    <property type="match status" value="1"/>
</dbReference>
<feature type="region of interest" description="Disordered" evidence="8">
    <location>
        <begin position="114"/>
        <end position="413"/>
    </location>
</feature>
<dbReference type="OrthoDB" id="21072at2759"/>
<keyword evidence="6" id="KW-0072">Autophagy</keyword>
<evidence type="ECO:0000313" key="11">
    <source>
        <dbReference type="Proteomes" id="UP000193689"/>
    </source>
</evidence>
<dbReference type="GO" id="GO:0000045">
    <property type="term" value="P:autophagosome assembly"/>
    <property type="evidence" value="ECO:0007669"/>
    <property type="project" value="InterPro"/>
</dbReference>
<feature type="compositionally biased region" description="Polar residues" evidence="8">
    <location>
        <begin position="356"/>
        <end position="376"/>
    </location>
</feature>
<comment type="similarity">
    <text evidence="2">Belongs to the ATG29 family.</text>
</comment>
<evidence type="ECO:0000256" key="7">
    <source>
        <dbReference type="ARBA" id="ARBA00060351"/>
    </source>
</evidence>
<evidence type="ECO:0000256" key="6">
    <source>
        <dbReference type="ARBA" id="ARBA00023006"/>
    </source>
</evidence>
<dbReference type="AlphaFoldDB" id="A0A1Y2E814"/>
<dbReference type="InterPro" id="IPR040666">
    <property type="entry name" value="Atg29_N"/>
</dbReference>
<organism evidence="10 11">
    <name type="scientific">Pseudomassariella vexata</name>
    <dbReference type="NCBI Taxonomy" id="1141098"/>
    <lineage>
        <taxon>Eukaryota</taxon>
        <taxon>Fungi</taxon>
        <taxon>Dikarya</taxon>
        <taxon>Ascomycota</taxon>
        <taxon>Pezizomycotina</taxon>
        <taxon>Sordariomycetes</taxon>
        <taxon>Xylariomycetidae</taxon>
        <taxon>Amphisphaeriales</taxon>
        <taxon>Pseudomassariaceae</taxon>
        <taxon>Pseudomassariella</taxon>
    </lineage>
</organism>
<proteinExistence type="inferred from homology"/>
<comment type="caution">
    <text evidence="10">The sequence shown here is derived from an EMBL/GenBank/DDBJ whole genome shotgun (WGS) entry which is preliminary data.</text>
</comment>
<dbReference type="Proteomes" id="UP000193689">
    <property type="component" value="Unassembled WGS sequence"/>
</dbReference>
<dbReference type="FunFam" id="1.10.10.2570:FF:000001">
    <property type="entry name" value="Autophagy-related protein 29"/>
    <property type="match status" value="1"/>
</dbReference>
<evidence type="ECO:0000313" key="10">
    <source>
        <dbReference type="EMBL" id="ORY67679.1"/>
    </source>
</evidence>
<dbReference type="InParanoid" id="A0A1Y2E814"/>
<reference evidence="10 11" key="1">
    <citation type="submission" date="2016-07" db="EMBL/GenBank/DDBJ databases">
        <title>Pervasive Adenine N6-methylation of Active Genes in Fungi.</title>
        <authorList>
            <consortium name="DOE Joint Genome Institute"/>
            <person name="Mondo S.J."/>
            <person name="Dannebaum R.O."/>
            <person name="Kuo R.C."/>
            <person name="Labutti K."/>
            <person name="Haridas S."/>
            <person name="Kuo A."/>
            <person name="Salamov A."/>
            <person name="Ahrendt S.R."/>
            <person name="Lipzen A."/>
            <person name="Sullivan W."/>
            <person name="Andreopoulos W.B."/>
            <person name="Clum A."/>
            <person name="Lindquist E."/>
            <person name="Daum C."/>
            <person name="Ramamoorthy G.K."/>
            <person name="Gryganskyi A."/>
            <person name="Culley D."/>
            <person name="Magnuson J.K."/>
            <person name="James T.Y."/>
            <person name="O'Malley M.A."/>
            <person name="Stajich J.E."/>
            <person name="Spatafora J.W."/>
            <person name="Visel A."/>
            <person name="Grigoriev I.V."/>
        </authorList>
    </citation>
    <scope>NUCLEOTIDE SEQUENCE [LARGE SCALE GENOMIC DNA]</scope>
    <source>
        <strain evidence="10 11">CBS 129021</strain>
    </source>
</reference>
<dbReference type="Gene3D" id="1.10.10.2570">
    <property type="match status" value="1"/>
</dbReference>